<dbReference type="SMART" id="SM00382">
    <property type="entry name" value="AAA"/>
    <property type="match status" value="1"/>
</dbReference>
<dbReference type="PROSITE" id="PS51194">
    <property type="entry name" value="HELICASE_CTER"/>
    <property type="match status" value="1"/>
</dbReference>
<comment type="similarity">
    <text evidence="1">Belongs to the DEAD box helicase family. DEAH subfamily.</text>
</comment>
<feature type="domain" description="Helicase C-terminal" evidence="10">
    <location>
        <begin position="1634"/>
        <end position="1811"/>
    </location>
</feature>
<feature type="compositionally biased region" description="Basic residues" evidence="8">
    <location>
        <begin position="769"/>
        <end position="785"/>
    </location>
</feature>
<evidence type="ECO:0000259" key="10">
    <source>
        <dbReference type="PROSITE" id="PS51194"/>
    </source>
</evidence>
<accession>A0A8H5G8K1</accession>
<feature type="compositionally biased region" description="Basic and acidic residues" evidence="8">
    <location>
        <begin position="517"/>
        <end position="529"/>
    </location>
</feature>
<feature type="compositionally biased region" description="Acidic residues" evidence="8">
    <location>
        <begin position="631"/>
        <end position="640"/>
    </location>
</feature>
<feature type="region of interest" description="Disordered" evidence="8">
    <location>
        <begin position="1598"/>
        <end position="1622"/>
    </location>
</feature>
<dbReference type="OrthoDB" id="10253254at2759"/>
<dbReference type="Proteomes" id="UP000559027">
    <property type="component" value="Unassembled WGS sequence"/>
</dbReference>
<dbReference type="SMART" id="SM00487">
    <property type="entry name" value="DEXDc"/>
    <property type="match status" value="1"/>
</dbReference>
<gene>
    <name evidence="11" type="ORF">D9756_004804</name>
</gene>
<feature type="compositionally biased region" description="Polar residues" evidence="8">
    <location>
        <begin position="799"/>
        <end position="808"/>
    </location>
</feature>
<feature type="compositionally biased region" description="Low complexity" evidence="8">
    <location>
        <begin position="26"/>
        <end position="46"/>
    </location>
</feature>
<feature type="compositionally biased region" description="Pro residues" evidence="8">
    <location>
        <begin position="467"/>
        <end position="476"/>
    </location>
</feature>
<proteinExistence type="inferred from homology"/>
<feature type="compositionally biased region" description="Basic residues" evidence="8">
    <location>
        <begin position="933"/>
        <end position="950"/>
    </location>
</feature>
<feature type="region of interest" description="Disordered" evidence="8">
    <location>
        <begin position="1151"/>
        <end position="1240"/>
    </location>
</feature>
<feature type="region of interest" description="Disordered" evidence="8">
    <location>
        <begin position="727"/>
        <end position="905"/>
    </location>
</feature>
<dbReference type="Gene3D" id="1.10.20.10">
    <property type="entry name" value="Histone, subunit A"/>
    <property type="match status" value="1"/>
</dbReference>
<dbReference type="GO" id="GO:0000462">
    <property type="term" value="P:maturation of SSU-rRNA from tricistronic rRNA transcript (SSU-rRNA, 5.8S rRNA, LSU-rRNA)"/>
    <property type="evidence" value="ECO:0007669"/>
    <property type="project" value="TreeGrafter"/>
</dbReference>
<dbReference type="InterPro" id="IPR001650">
    <property type="entry name" value="Helicase_C-like"/>
</dbReference>
<dbReference type="GO" id="GO:0016787">
    <property type="term" value="F:hydrolase activity"/>
    <property type="evidence" value="ECO:0007669"/>
    <property type="project" value="UniProtKB-KW"/>
</dbReference>
<evidence type="ECO:0000313" key="12">
    <source>
        <dbReference type="Proteomes" id="UP000559027"/>
    </source>
</evidence>
<feature type="region of interest" description="Disordered" evidence="8">
    <location>
        <begin position="933"/>
        <end position="955"/>
    </location>
</feature>
<evidence type="ECO:0000256" key="8">
    <source>
        <dbReference type="SAM" id="MobiDB-lite"/>
    </source>
</evidence>
<dbReference type="InterPro" id="IPR018465">
    <property type="entry name" value="Scm3/HJURP"/>
</dbReference>
<evidence type="ECO:0000259" key="9">
    <source>
        <dbReference type="PROSITE" id="PS51192"/>
    </source>
</evidence>
<dbReference type="InterPro" id="IPR011709">
    <property type="entry name" value="DEAD-box_helicase_OB_fold"/>
</dbReference>
<feature type="domain" description="Helicase ATP-binding" evidence="9">
    <location>
        <begin position="1353"/>
        <end position="1531"/>
    </location>
</feature>
<dbReference type="InterPro" id="IPR002464">
    <property type="entry name" value="DNA/RNA_helicase_DEAH_CS"/>
</dbReference>
<evidence type="ECO:0000256" key="5">
    <source>
        <dbReference type="ARBA" id="ARBA00022806"/>
    </source>
</evidence>
<evidence type="ECO:0000313" key="11">
    <source>
        <dbReference type="EMBL" id="KAF5360333.1"/>
    </source>
</evidence>
<dbReference type="GO" id="GO:1990904">
    <property type="term" value="C:ribonucleoprotein complex"/>
    <property type="evidence" value="ECO:0007669"/>
    <property type="project" value="UniProtKB-ARBA"/>
</dbReference>
<dbReference type="Pfam" id="PF07717">
    <property type="entry name" value="OB_NTP_bind"/>
    <property type="match status" value="1"/>
</dbReference>
<feature type="compositionally biased region" description="Basic and acidic residues" evidence="8">
    <location>
        <begin position="824"/>
        <end position="841"/>
    </location>
</feature>
<dbReference type="EC" id="3.6.4.13" evidence="2"/>
<name>A0A8H5G8K1_9AGAR</name>
<dbReference type="GO" id="GO:0042393">
    <property type="term" value="F:histone binding"/>
    <property type="evidence" value="ECO:0007669"/>
    <property type="project" value="InterPro"/>
</dbReference>
<dbReference type="InterPro" id="IPR011545">
    <property type="entry name" value="DEAD/DEAH_box_helicase_dom"/>
</dbReference>
<dbReference type="PROSITE" id="PS00690">
    <property type="entry name" value="DEAH_ATP_HELICASE"/>
    <property type="match status" value="1"/>
</dbReference>
<feature type="compositionally biased region" description="Basic and acidic residues" evidence="8">
    <location>
        <begin position="850"/>
        <end position="861"/>
    </location>
</feature>
<dbReference type="InterPro" id="IPR009072">
    <property type="entry name" value="Histone-fold"/>
</dbReference>
<keyword evidence="12" id="KW-1185">Reference proteome</keyword>
<dbReference type="InterPro" id="IPR027417">
    <property type="entry name" value="P-loop_NTPase"/>
</dbReference>
<evidence type="ECO:0000256" key="1">
    <source>
        <dbReference type="ARBA" id="ARBA00008792"/>
    </source>
</evidence>
<evidence type="ECO:0000256" key="3">
    <source>
        <dbReference type="ARBA" id="ARBA00022741"/>
    </source>
</evidence>
<dbReference type="InterPro" id="IPR048333">
    <property type="entry name" value="HA2_WH"/>
</dbReference>
<feature type="compositionally biased region" description="Basic residues" evidence="8">
    <location>
        <begin position="813"/>
        <end position="823"/>
    </location>
</feature>
<dbReference type="GO" id="GO:0005730">
    <property type="term" value="C:nucleolus"/>
    <property type="evidence" value="ECO:0007669"/>
    <property type="project" value="TreeGrafter"/>
</dbReference>
<feature type="compositionally biased region" description="Acidic residues" evidence="8">
    <location>
        <begin position="266"/>
        <end position="278"/>
    </location>
</feature>
<feature type="region of interest" description="Disordered" evidence="8">
    <location>
        <begin position="153"/>
        <end position="679"/>
    </location>
</feature>
<dbReference type="Pfam" id="PF04408">
    <property type="entry name" value="WHD_HA2"/>
    <property type="match status" value="1"/>
</dbReference>
<dbReference type="PANTHER" id="PTHR18934:SF99">
    <property type="entry name" value="ATP-DEPENDENT RNA HELICASE DHX37-RELATED"/>
    <property type="match status" value="1"/>
</dbReference>
<feature type="region of interest" description="Disordered" evidence="8">
    <location>
        <begin position="1"/>
        <end position="51"/>
    </location>
</feature>
<feature type="compositionally biased region" description="Low complexity" evidence="8">
    <location>
        <begin position="342"/>
        <end position="356"/>
    </location>
</feature>
<feature type="compositionally biased region" description="Acidic residues" evidence="8">
    <location>
        <begin position="1224"/>
        <end position="1236"/>
    </location>
</feature>
<dbReference type="Pfam" id="PF21010">
    <property type="entry name" value="HA2_C"/>
    <property type="match status" value="1"/>
</dbReference>
<feature type="compositionally biased region" description="Pro residues" evidence="8">
    <location>
        <begin position="756"/>
        <end position="765"/>
    </location>
</feature>
<evidence type="ECO:0000256" key="7">
    <source>
        <dbReference type="ARBA" id="ARBA00047984"/>
    </source>
</evidence>
<dbReference type="GO" id="GO:0005524">
    <property type="term" value="F:ATP binding"/>
    <property type="evidence" value="ECO:0007669"/>
    <property type="project" value="UniProtKB-KW"/>
</dbReference>
<dbReference type="FunFam" id="3.40.50.300:FF:000637">
    <property type="entry name" value="ATP-dependent RNA helicase DHX37/DHR1"/>
    <property type="match status" value="1"/>
</dbReference>
<dbReference type="Gene3D" id="3.40.50.300">
    <property type="entry name" value="P-loop containing nucleotide triphosphate hydrolases"/>
    <property type="match status" value="3"/>
</dbReference>
<dbReference type="Gene3D" id="1.20.120.1080">
    <property type="match status" value="1"/>
</dbReference>
<sequence length="2154" mass="239540">MKTSPPPRPLSSRTETAPSPSKRQRLASVSRSSSLRRSASASDSNLDIQREREASRVRLLDTWSQLAERYSRPLDEDDIVDIRTGEIVKDNGFWRTTRQYKFGEVLAPEYQEETTAEESEDEDGVDELDAFPEEHDFLEDVFARGLQKVTAVDQNVGSEDEDDLEEFLRAEQRRKEEYGSDFEEESIDSHRRGGYAFFPYPPRDLDDEGDDFNDGILDDIPGTNSSAHDSAPENPGSDDELDNWEPTEASMVVVARGTSDFASENEQSDLESEVEIVEPESSIKSLVPKQGTPPTQLHTPPHSHSSLDQPITGCIDIPCPSSTPVCPVEPQHPRQTRNASVSPRKSSAKTSKSKNSVMQRRAATPPDVIDLTDDDEASEPRSSLIFASTSHLPPPSVPPSKRARNRAQSVVPQVVITTLPPRMGQIKHTNETRGSKSNLGYPAKSTKQSIISAALSKTTTPRKPPIESTPPGPSPRTSPTTKSSQKVTSAQPVPATQKPEKATPSKSKLTPHHRTSPPREYEGSARDEVLSTIQRELSPEIGNRPVSPGLSTRQSPARLASHSPPKTRTGRKRKRSSSEYEGQVRSPTPEKPSKEAAGTRSRKTTIRHTSDTRNKVTQRSRSKPRHVTPVEDTDPSSSDDEVVHLRRHSAPRFASVSASMQSTYPLPSTPSHHPGMYPPVADPRAQQIITSAMQQLAALLWTPPTHSRSATPMYPYTPTHHRCSSVGPTFLHSTPEQPHPYPFSFDPSFSKATLPPSSPEPPSSPIKPRERRKSIVSRSQSRGRRVSFCVNDTDGNHLESGSESSTSEPLKATAKRHHRRRKDKSLSPKRSEIKGKGKAVERSVSPSESEAEKGGYVDGRRNTQPARARSMRAQTPGPASPLWDRASTSISRARNSNKGPSKQRKKHNRAVFLLILLSHLINIARFTEYNAKARRSTAGTRKKGKLKKKKSENQMNDANPNAEIIIPKAEKEKELEKRERLREELRGQSDNWSSRKKKRLEKYIDKKLKKEERILIFEKLAKSQNGISSSLLQSSSTLGTGKTLTHHERLEKDEDIQVRHAMQGCVGKRKHHSGVMGLKNVSDGSGDEDEYFSGSGAEPHEELRSTHVKPPAVEDTQMDMVEAPQSNRPSITTVNAPAVIGSALRRSENGTVITPIKSKPKKVGTGVGKWKTSPFQSVQQDDTDNSFDSSGSAYDSASGNEEENDQDSSEGENEEPTTDKENASDDDGDEEAEEELDPKPKKLGFKDWAVKQLSLAKGYVVDPTLEEKFPASIEPSADRPPKRRKLDKAEMMRGPMGEDLALPSTTFALEVLRKEKAQSKSQSYVKATSINRPQDVAEARLLLPIVSEEQPIMEAIMLNPVVIICGETGSGKTTQVPQFLYEAGFGNPDSENPGMIGITQPRRVAAISMANRVAHELSLTSSQVSYQIRYDATVSTSTSIKFMTDGVLLRELATDFLLRKYSVVIIDEAHERSINTDILIGVLSRVIKLREEMWKEGKEAAKPLRLIIMSATLRVSDFAENRNLFSVTPPIINVAARQHPVTIHFSRHTHPDYVTEAVKKASKIHARLPPGGILIFLTGQNEITGVCRRLEERYGHRALQQRRAQHESRAQAKQYSHQSRQEIQKSVINPAQADLEAEDVETDVQDRAQLDTDLDEGTDSVDEEDLESDLDEGINNELSIDTEETEVPMHVVSLYSLLPSEKQMEVFKPPPADERLVVVATNVAETSLTIPGIKNYQRRYDVTNGIQAFQIDWISKASAAQRAGRAGRTGPGHCYRLYSSALFENYFKQFSSPEILRAPIEGVVLQMKNMHIDAVVNFPFPTPPDRFALRQAEKALTHLGALTSSYTSDHELMNTHVTDLGRTMALFPLPPRFSRMLAAGRQHQCMPYVIAVVSAMSVGDPFLYEEAIGANDSTQENSEDISHLTSEALKNREIRRLRRKAYFQSQHKHASLGDFTSDILKILSVVGAYEYQVTNVPKAMEEIHKLRAQITNIMRLYFPETHVEFFDKLPPPNKIQIKVLKQLITAAFIDQIAVRKDLVEHDRSSKGSQYSNSRGVPYRAIGIPEDVFLHPSSILSDRPPSDYVAFQEVVRTTRVFIKGLTAVNAAWLSSLGKATLCTYSKPFRRTDGALMVTPHFGPEGWELPAVKAEKNILD</sequence>
<evidence type="ECO:0000256" key="4">
    <source>
        <dbReference type="ARBA" id="ARBA00022801"/>
    </source>
</evidence>
<dbReference type="GO" id="GO:0003723">
    <property type="term" value="F:RNA binding"/>
    <property type="evidence" value="ECO:0007669"/>
    <property type="project" value="TreeGrafter"/>
</dbReference>
<feature type="compositionally biased region" description="Basic residues" evidence="8">
    <location>
        <begin position="616"/>
        <end position="626"/>
    </location>
</feature>
<dbReference type="SMART" id="SM00847">
    <property type="entry name" value="HA2"/>
    <property type="match status" value="1"/>
</dbReference>
<dbReference type="Pfam" id="PF00270">
    <property type="entry name" value="DEAD"/>
    <property type="match status" value="1"/>
</dbReference>
<keyword evidence="5" id="KW-0347">Helicase</keyword>
<feature type="compositionally biased region" description="Acidic residues" evidence="8">
    <location>
        <begin position="1200"/>
        <end position="1216"/>
    </location>
</feature>
<feature type="compositionally biased region" description="Polar residues" evidence="8">
    <location>
        <begin position="656"/>
        <end position="671"/>
    </location>
</feature>
<dbReference type="PROSITE" id="PS51192">
    <property type="entry name" value="HELICASE_ATP_BIND_1"/>
    <property type="match status" value="1"/>
</dbReference>
<keyword evidence="4" id="KW-0378">Hydrolase</keyword>
<keyword evidence="6" id="KW-0067">ATP-binding</keyword>
<dbReference type="Pfam" id="PF10384">
    <property type="entry name" value="Scm3"/>
    <property type="match status" value="1"/>
</dbReference>
<protein>
    <recommendedName>
        <fullName evidence="2">RNA helicase</fullName>
        <ecNumber evidence="2">3.6.4.13</ecNumber>
    </recommendedName>
</protein>
<dbReference type="CDD" id="cd17982">
    <property type="entry name" value="DEXHc_DHX37"/>
    <property type="match status" value="1"/>
</dbReference>
<reference evidence="11 12" key="1">
    <citation type="journal article" date="2020" name="ISME J.">
        <title>Uncovering the hidden diversity of litter-decomposition mechanisms in mushroom-forming fungi.</title>
        <authorList>
            <person name="Floudas D."/>
            <person name="Bentzer J."/>
            <person name="Ahren D."/>
            <person name="Johansson T."/>
            <person name="Persson P."/>
            <person name="Tunlid A."/>
        </authorList>
    </citation>
    <scope>NUCLEOTIDE SEQUENCE [LARGE SCALE GENOMIC DNA]</scope>
    <source>
        <strain evidence="11 12">CBS 146.42</strain>
    </source>
</reference>
<feature type="compositionally biased region" description="Polar residues" evidence="8">
    <location>
        <begin position="886"/>
        <end position="900"/>
    </location>
</feature>
<dbReference type="PANTHER" id="PTHR18934">
    <property type="entry name" value="ATP-DEPENDENT RNA HELICASE"/>
    <property type="match status" value="1"/>
</dbReference>
<dbReference type="SMART" id="SM00490">
    <property type="entry name" value="HELICc"/>
    <property type="match status" value="1"/>
</dbReference>
<feature type="compositionally biased region" description="Polar residues" evidence="8">
    <location>
        <begin position="445"/>
        <end position="461"/>
    </location>
</feature>
<feature type="compositionally biased region" description="Polar residues" evidence="8">
    <location>
        <begin position="292"/>
        <end position="309"/>
    </location>
</feature>
<comment type="catalytic activity">
    <reaction evidence="7">
        <text>ATP + H2O = ADP + phosphate + H(+)</text>
        <dbReference type="Rhea" id="RHEA:13065"/>
        <dbReference type="ChEBI" id="CHEBI:15377"/>
        <dbReference type="ChEBI" id="CHEBI:15378"/>
        <dbReference type="ChEBI" id="CHEBI:30616"/>
        <dbReference type="ChEBI" id="CHEBI:43474"/>
        <dbReference type="ChEBI" id="CHEBI:456216"/>
        <dbReference type="EC" id="3.6.4.13"/>
    </reaction>
</comment>
<feature type="compositionally biased region" description="Acidic residues" evidence="8">
    <location>
        <begin position="1652"/>
        <end position="1670"/>
    </location>
</feature>
<dbReference type="SUPFAM" id="SSF52540">
    <property type="entry name" value="P-loop containing nucleoside triphosphate hydrolases"/>
    <property type="match status" value="1"/>
</dbReference>
<feature type="region of interest" description="Disordered" evidence="8">
    <location>
        <begin position="1649"/>
        <end position="1670"/>
    </location>
</feature>
<dbReference type="InterPro" id="IPR014001">
    <property type="entry name" value="Helicase_ATP-bd"/>
</dbReference>
<feature type="compositionally biased region" description="Acidic residues" evidence="8">
    <location>
        <begin position="205"/>
        <end position="217"/>
    </location>
</feature>
<comment type="caution">
    <text evidence="11">The sequence shown here is derived from an EMBL/GenBank/DDBJ whole genome shotgun (WGS) entry which is preliminary data.</text>
</comment>
<keyword evidence="3" id="KW-0547">Nucleotide-binding</keyword>
<organism evidence="11 12">
    <name type="scientific">Leucocoprinus leucothites</name>
    <dbReference type="NCBI Taxonomy" id="201217"/>
    <lineage>
        <taxon>Eukaryota</taxon>
        <taxon>Fungi</taxon>
        <taxon>Dikarya</taxon>
        <taxon>Basidiomycota</taxon>
        <taxon>Agaricomycotina</taxon>
        <taxon>Agaricomycetes</taxon>
        <taxon>Agaricomycetidae</taxon>
        <taxon>Agaricales</taxon>
        <taxon>Agaricineae</taxon>
        <taxon>Agaricaceae</taxon>
        <taxon>Leucocoprinus</taxon>
    </lineage>
</organism>
<feature type="compositionally biased region" description="Low complexity" evidence="8">
    <location>
        <begin position="1186"/>
        <end position="1199"/>
    </location>
</feature>
<evidence type="ECO:0000256" key="2">
    <source>
        <dbReference type="ARBA" id="ARBA00012552"/>
    </source>
</evidence>
<dbReference type="EMBL" id="JAACJO010000003">
    <property type="protein sequence ID" value="KAF5360333.1"/>
    <property type="molecule type" value="Genomic_DNA"/>
</dbReference>
<dbReference type="CDD" id="cd18791">
    <property type="entry name" value="SF2_C_RHA"/>
    <property type="match status" value="1"/>
</dbReference>
<dbReference type="InterPro" id="IPR003593">
    <property type="entry name" value="AAA+_ATPase"/>
</dbReference>
<dbReference type="Pfam" id="PF00271">
    <property type="entry name" value="Helicase_C"/>
    <property type="match status" value="1"/>
</dbReference>
<feature type="region of interest" description="Disordered" evidence="8">
    <location>
        <begin position="1076"/>
        <end position="1107"/>
    </location>
</feature>
<feature type="compositionally biased region" description="Basic and acidic residues" evidence="8">
    <location>
        <begin position="166"/>
        <end position="178"/>
    </location>
</feature>
<evidence type="ECO:0000256" key="6">
    <source>
        <dbReference type="ARBA" id="ARBA00022840"/>
    </source>
</evidence>
<feature type="compositionally biased region" description="Acidic residues" evidence="8">
    <location>
        <begin position="236"/>
        <end position="245"/>
    </location>
</feature>
<dbReference type="GO" id="GO:0003724">
    <property type="term" value="F:RNA helicase activity"/>
    <property type="evidence" value="ECO:0007669"/>
    <property type="project" value="UniProtKB-EC"/>
</dbReference>
<dbReference type="InterPro" id="IPR007502">
    <property type="entry name" value="Helicase-assoc_dom"/>
</dbReference>
<dbReference type="GO" id="GO:0046982">
    <property type="term" value="F:protein heterodimerization activity"/>
    <property type="evidence" value="ECO:0007669"/>
    <property type="project" value="InterPro"/>
</dbReference>